<keyword evidence="7 8" id="KW-0472">Membrane</keyword>
<feature type="domain" description="EamA" evidence="9">
    <location>
        <begin position="14"/>
        <end position="150"/>
    </location>
</feature>
<feature type="transmembrane region" description="Helical" evidence="8">
    <location>
        <begin position="275"/>
        <end position="297"/>
    </location>
</feature>
<comment type="similarity">
    <text evidence="2">Belongs to the EamA transporter family.</text>
</comment>
<feature type="transmembrane region" description="Helical" evidence="8">
    <location>
        <begin position="16"/>
        <end position="39"/>
    </location>
</feature>
<keyword evidence="6 8" id="KW-1133">Transmembrane helix</keyword>
<feature type="transmembrane region" description="Helical" evidence="8">
    <location>
        <begin position="109"/>
        <end position="127"/>
    </location>
</feature>
<dbReference type="InterPro" id="IPR037185">
    <property type="entry name" value="EmrE-like"/>
</dbReference>
<reference evidence="10 11" key="1">
    <citation type="submission" date="2014-03" db="EMBL/GenBank/DDBJ databases">
        <title>Genomics of Bifidobacteria.</title>
        <authorList>
            <person name="Ventura M."/>
            <person name="Milani C."/>
            <person name="Lugli G.A."/>
        </authorList>
    </citation>
    <scope>NUCLEOTIDE SEQUENCE [LARGE SCALE GENOMIC DNA]</scope>
    <source>
        <strain evidence="10 11">LMG 11597</strain>
    </source>
</reference>
<feature type="transmembrane region" description="Helical" evidence="8">
    <location>
        <begin position="249"/>
        <end position="269"/>
    </location>
</feature>
<dbReference type="PANTHER" id="PTHR22911:SF137">
    <property type="entry name" value="SOLUTE CARRIER FAMILY 35 MEMBER G2-RELATED"/>
    <property type="match status" value="1"/>
</dbReference>
<protein>
    <submittedName>
        <fullName evidence="10">RarD protein, DMT superfamily transporter</fullName>
    </submittedName>
</protein>
<dbReference type="GO" id="GO:0005886">
    <property type="term" value="C:plasma membrane"/>
    <property type="evidence" value="ECO:0007669"/>
    <property type="project" value="UniProtKB-SubCell"/>
</dbReference>
<dbReference type="InterPro" id="IPR004626">
    <property type="entry name" value="RarD"/>
</dbReference>
<dbReference type="AlphaFoldDB" id="A0A087E9Y8"/>
<evidence type="ECO:0000256" key="1">
    <source>
        <dbReference type="ARBA" id="ARBA00004651"/>
    </source>
</evidence>
<comment type="caution">
    <text evidence="10">The sequence shown here is derived from an EMBL/GenBank/DDBJ whole genome shotgun (WGS) entry which is preliminary data.</text>
</comment>
<dbReference type="Proteomes" id="UP000029055">
    <property type="component" value="Unassembled WGS sequence"/>
</dbReference>
<feature type="transmembrane region" description="Helical" evidence="8">
    <location>
        <begin position="78"/>
        <end position="97"/>
    </location>
</feature>
<dbReference type="PANTHER" id="PTHR22911">
    <property type="entry name" value="ACYL-MALONYL CONDENSING ENZYME-RELATED"/>
    <property type="match status" value="1"/>
</dbReference>
<evidence type="ECO:0000256" key="6">
    <source>
        <dbReference type="ARBA" id="ARBA00022989"/>
    </source>
</evidence>
<dbReference type="InterPro" id="IPR000620">
    <property type="entry name" value="EamA_dom"/>
</dbReference>
<evidence type="ECO:0000259" key="9">
    <source>
        <dbReference type="Pfam" id="PF00892"/>
    </source>
</evidence>
<proteinExistence type="inferred from homology"/>
<feature type="transmembrane region" description="Helical" evidence="8">
    <location>
        <begin position="193"/>
        <end position="215"/>
    </location>
</feature>
<evidence type="ECO:0000256" key="4">
    <source>
        <dbReference type="ARBA" id="ARBA00022475"/>
    </source>
</evidence>
<dbReference type="Pfam" id="PF00892">
    <property type="entry name" value="EamA"/>
    <property type="match status" value="1"/>
</dbReference>
<accession>A0A087E9Y8</accession>
<dbReference type="EMBL" id="JGZR01000003">
    <property type="protein sequence ID" value="KFJ04589.1"/>
    <property type="molecule type" value="Genomic_DNA"/>
</dbReference>
<gene>
    <name evidence="10" type="ORF">BISU_0596</name>
</gene>
<dbReference type="eggNOG" id="COG2962">
    <property type="taxonomic scope" value="Bacteria"/>
</dbReference>
<evidence type="ECO:0000256" key="5">
    <source>
        <dbReference type="ARBA" id="ARBA00022692"/>
    </source>
</evidence>
<dbReference type="NCBIfam" id="TIGR00688">
    <property type="entry name" value="rarD"/>
    <property type="match status" value="1"/>
</dbReference>
<evidence type="ECO:0000313" key="10">
    <source>
        <dbReference type="EMBL" id="KFJ04589.1"/>
    </source>
</evidence>
<dbReference type="SUPFAM" id="SSF103481">
    <property type="entry name" value="Multidrug resistance efflux transporter EmrE"/>
    <property type="match status" value="2"/>
</dbReference>
<evidence type="ECO:0000256" key="2">
    <source>
        <dbReference type="ARBA" id="ARBA00007362"/>
    </source>
</evidence>
<keyword evidence="11" id="KW-1185">Reference proteome</keyword>
<evidence type="ECO:0000256" key="8">
    <source>
        <dbReference type="SAM" id="Phobius"/>
    </source>
</evidence>
<keyword evidence="5 8" id="KW-0812">Transmembrane</keyword>
<evidence type="ECO:0000256" key="7">
    <source>
        <dbReference type="ARBA" id="ARBA00023136"/>
    </source>
</evidence>
<evidence type="ECO:0000313" key="11">
    <source>
        <dbReference type="Proteomes" id="UP000029055"/>
    </source>
</evidence>
<evidence type="ECO:0000256" key="3">
    <source>
        <dbReference type="ARBA" id="ARBA00022448"/>
    </source>
</evidence>
<keyword evidence="4" id="KW-1003">Cell membrane</keyword>
<feature type="transmembrane region" description="Helical" evidence="8">
    <location>
        <begin position="45"/>
        <end position="66"/>
    </location>
</feature>
<feature type="transmembrane region" description="Helical" evidence="8">
    <location>
        <begin position="156"/>
        <end position="173"/>
    </location>
</feature>
<organism evidence="10 11">
    <name type="scientific">Bifidobacterium subtile</name>
    <dbReference type="NCBI Taxonomy" id="77635"/>
    <lineage>
        <taxon>Bacteria</taxon>
        <taxon>Bacillati</taxon>
        <taxon>Actinomycetota</taxon>
        <taxon>Actinomycetes</taxon>
        <taxon>Bifidobacteriales</taxon>
        <taxon>Bifidobacteriaceae</taxon>
        <taxon>Bifidobacterium</taxon>
    </lineage>
</organism>
<keyword evidence="3" id="KW-0813">Transport</keyword>
<feature type="transmembrane region" description="Helical" evidence="8">
    <location>
        <begin position="221"/>
        <end position="242"/>
    </location>
</feature>
<dbReference type="Gene3D" id="1.10.3730.20">
    <property type="match status" value="1"/>
</dbReference>
<comment type="subcellular location">
    <subcellularLocation>
        <location evidence="1">Cell membrane</location>
        <topology evidence="1">Multi-pass membrane protein</topology>
    </subcellularLocation>
</comment>
<name>A0A087E9Y8_9BIFI</name>
<dbReference type="RefSeq" id="WP_024462801.1">
    <property type="nucleotide sequence ID" value="NZ_CP062939.1"/>
</dbReference>
<sequence length="313" mass="33860">MSQQPTTAGSTMRSGLIYGFGAYISWGILPLFFLALAPAGGWEIVAWRVVFSAALCAILLTCMRKWRGFIAVWRNRRLRLAFIVAALLTYINWQTYVLATTSGHVVDSALGYFINPVFTVLLGVFVLHERLRPMQWASVALSAVAIIVLTVDEGRIPWIALILAGSFGIYGLIKNRVGSSTDALTGLAVETTVLSPIAIVMLIGVQFAGGITFATHGVGHALLLMLAGPMTTVPLILFAAAARRVPLNWIGFLQYASPTIQFLIGVFVLHEAMPASRWVGFAIVWAGLALLVADSIIMVGRRHRMLVPGTHSA</sequence>
<feature type="transmembrane region" description="Helical" evidence="8">
    <location>
        <begin position="134"/>
        <end position="150"/>
    </location>
</feature>